<dbReference type="InterPro" id="IPR012318">
    <property type="entry name" value="HTH_CRP"/>
</dbReference>
<dbReference type="SMART" id="SM00100">
    <property type="entry name" value="cNMP"/>
    <property type="match status" value="1"/>
</dbReference>
<dbReference type="InterPro" id="IPR036390">
    <property type="entry name" value="WH_DNA-bd_sf"/>
</dbReference>
<evidence type="ECO:0000256" key="3">
    <source>
        <dbReference type="ARBA" id="ARBA00023163"/>
    </source>
</evidence>
<dbReference type="GO" id="GO:0003677">
    <property type="term" value="F:DNA binding"/>
    <property type="evidence" value="ECO:0007669"/>
    <property type="project" value="UniProtKB-KW"/>
</dbReference>
<comment type="caution">
    <text evidence="6">The sequence shown here is derived from an EMBL/GenBank/DDBJ whole genome shotgun (WGS) entry which is preliminary data.</text>
</comment>
<dbReference type="CDD" id="cd00038">
    <property type="entry name" value="CAP_ED"/>
    <property type="match status" value="1"/>
</dbReference>
<evidence type="ECO:0000256" key="1">
    <source>
        <dbReference type="ARBA" id="ARBA00023015"/>
    </source>
</evidence>
<evidence type="ECO:0000313" key="6">
    <source>
        <dbReference type="EMBL" id="REH37120.1"/>
    </source>
</evidence>
<dbReference type="GO" id="GO:0003700">
    <property type="term" value="F:DNA-binding transcription factor activity"/>
    <property type="evidence" value="ECO:0007669"/>
    <property type="project" value="TreeGrafter"/>
</dbReference>
<dbReference type="Gene3D" id="2.60.120.10">
    <property type="entry name" value="Jelly Rolls"/>
    <property type="match status" value="1"/>
</dbReference>
<keyword evidence="3" id="KW-0804">Transcription</keyword>
<dbReference type="InterPro" id="IPR036388">
    <property type="entry name" value="WH-like_DNA-bd_sf"/>
</dbReference>
<evidence type="ECO:0000259" key="5">
    <source>
        <dbReference type="PROSITE" id="PS51063"/>
    </source>
</evidence>
<dbReference type="Proteomes" id="UP000256269">
    <property type="component" value="Unassembled WGS sequence"/>
</dbReference>
<dbReference type="PANTHER" id="PTHR24567">
    <property type="entry name" value="CRP FAMILY TRANSCRIPTIONAL REGULATORY PROTEIN"/>
    <property type="match status" value="1"/>
</dbReference>
<keyword evidence="1" id="KW-0805">Transcription regulation</keyword>
<evidence type="ECO:0000313" key="7">
    <source>
        <dbReference type="Proteomes" id="UP000256269"/>
    </source>
</evidence>
<keyword evidence="2" id="KW-0238">DNA-binding</keyword>
<reference evidence="6 7" key="1">
    <citation type="submission" date="2018-08" db="EMBL/GenBank/DDBJ databases">
        <title>Genomic Encyclopedia of Archaeal and Bacterial Type Strains, Phase II (KMG-II): from individual species to whole genera.</title>
        <authorList>
            <person name="Goeker M."/>
        </authorList>
    </citation>
    <scope>NUCLEOTIDE SEQUENCE [LARGE SCALE GENOMIC DNA]</scope>
    <source>
        <strain evidence="6 7">DSM 45791</strain>
    </source>
</reference>
<feature type="domain" description="Cyclic nucleotide-binding" evidence="4">
    <location>
        <begin position="7"/>
        <end position="127"/>
    </location>
</feature>
<dbReference type="Pfam" id="PF00027">
    <property type="entry name" value="cNMP_binding"/>
    <property type="match status" value="1"/>
</dbReference>
<dbReference type="SUPFAM" id="SSF46785">
    <property type="entry name" value="Winged helix' DNA-binding domain"/>
    <property type="match status" value="1"/>
</dbReference>
<dbReference type="PROSITE" id="PS51063">
    <property type="entry name" value="HTH_CRP_2"/>
    <property type="match status" value="1"/>
</dbReference>
<dbReference type="Gene3D" id="1.10.10.10">
    <property type="entry name" value="Winged helix-like DNA-binding domain superfamily/Winged helix DNA-binding domain"/>
    <property type="match status" value="1"/>
</dbReference>
<evidence type="ECO:0000256" key="2">
    <source>
        <dbReference type="ARBA" id="ARBA00023125"/>
    </source>
</evidence>
<keyword evidence="7" id="KW-1185">Reference proteome</keyword>
<proteinExistence type="predicted"/>
<organism evidence="6 7">
    <name type="scientific">Kutzneria buriramensis</name>
    <dbReference type="NCBI Taxonomy" id="1045776"/>
    <lineage>
        <taxon>Bacteria</taxon>
        <taxon>Bacillati</taxon>
        <taxon>Actinomycetota</taxon>
        <taxon>Actinomycetes</taxon>
        <taxon>Pseudonocardiales</taxon>
        <taxon>Pseudonocardiaceae</taxon>
        <taxon>Kutzneria</taxon>
    </lineage>
</organism>
<accession>A0A3E0H2L7</accession>
<name>A0A3E0H2L7_9PSEU</name>
<dbReference type="AlphaFoldDB" id="A0A3E0H2L7"/>
<dbReference type="RefSeq" id="WP_116179274.1">
    <property type="nucleotide sequence ID" value="NZ_CP144375.1"/>
</dbReference>
<feature type="domain" description="HTH crp-type" evidence="5">
    <location>
        <begin position="141"/>
        <end position="214"/>
    </location>
</feature>
<dbReference type="PANTHER" id="PTHR24567:SF74">
    <property type="entry name" value="HTH-TYPE TRANSCRIPTIONAL REGULATOR ARCR"/>
    <property type="match status" value="1"/>
</dbReference>
<protein>
    <submittedName>
        <fullName evidence="6">CRP-like cAMP-binding protein</fullName>
    </submittedName>
</protein>
<evidence type="ECO:0000259" key="4">
    <source>
        <dbReference type="PROSITE" id="PS50042"/>
    </source>
</evidence>
<dbReference type="PROSITE" id="PS50042">
    <property type="entry name" value="CNMP_BINDING_3"/>
    <property type="match status" value="1"/>
</dbReference>
<sequence>MDVDGSLLAYLGPADRTYLLDAGLKRSFAADEVLIREEDPSDFLHVIVSGWVRVSTLLDDGRELVYALRGPGDVLGDLAALHGWERSASVRSIEPTTVAQLTAARFQACLRERPEIAMALIKTLAVRLRQAEKARVGAVELDVGHRLAAHLARLMAERGRQTPEGVVIDTPFTQEELAKQLGASRRAVARAMAMLRSRGVVSTGRRRIVVSRPEVLRSLARV</sequence>
<dbReference type="InterPro" id="IPR000595">
    <property type="entry name" value="cNMP-bd_dom"/>
</dbReference>
<dbReference type="SUPFAM" id="SSF51206">
    <property type="entry name" value="cAMP-binding domain-like"/>
    <property type="match status" value="1"/>
</dbReference>
<dbReference type="InterPro" id="IPR014710">
    <property type="entry name" value="RmlC-like_jellyroll"/>
</dbReference>
<dbReference type="GO" id="GO:0005829">
    <property type="term" value="C:cytosol"/>
    <property type="evidence" value="ECO:0007669"/>
    <property type="project" value="TreeGrafter"/>
</dbReference>
<dbReference type="OrthoDB" id="41390at2"/>
<dbReference type="EMBL" id="QUNO01000015">
    <property type="protein sequence ID" value="REH37120.1"/>
    <property type="molecule type" value="Genomic_DNA"/>
</dbReference>
<dbReference type="InterPro" id="IPR050397">
    <property type="entry name" value="Env_Response_Regulators"/>
</dbReference>
<dbReference type="SMART" id="SM00419">
    <property type="entry name" value="HTH_CRP"/>
    <property type="match status" value="1"/>
</dbReference>
<dbReference type="Pfam" id="PF13545">
    <property type="entry name" value="HTH_Crp_2"/>
    <property type="match status" value="1"/>
</dbReference>
<dbReference type="InterPro" id="IPR018490">
    <property type="entry name" value="cNMP-bd_dom_sf"/>
</dbReference>
<gene>
    <name evidence="6" type="ORF">BCF44_115124</name>
</gene>